<dbReference type="Proteomes" id="UP001198901">
    <property type="component" value="Unassembled WGS sequence"/>
</dbReference>
<keyword evidence="3" id="KW-1185">Reference proteome</keyword>
<feature type="signal peptide" evidence="1">
    <location>
        <begin position="1"/>
        <end position="19"/>
    </location>
</feature>
<proteinExistence type="predicted"/>
<accession>A0ABS7XWB1</accession>
<reference evidence="3" key="1">
    <citation type="submission" date="2023-07" db="EMBL/GenBank/DDBJ databases">
        <authorList>
            <person name="Yue Y."/>
        </authorList>
    </citation>
    <scope>NUCLEOTIDE SEQUENCE [LARGE SCALE GENOMIC DNA]</scope>
    <source>
        <strain evidence="3">D23</strain>
    </source>
</reference>
<keyword evidence="1" id="KW-0732">Signal</keyword>
<comment type="caution">
    <text evidence="2">The sequence shown here is derived from an EMBL/GenBank/DDBJ whole genome shotgun (WGS) entry which is preliminary data.</text>
</comment>
<name>A0ABS7XWB1_9FLAO</name>
<keyword evidence="2" id="KW-0548">Nucleotidyltransferase</keyword>
<sequence>MKKLSIYLLLLAFSGQVFAQVIELPEIEITAVNYKYLSSVDSDDTPISVKMLQEKVAMFDLKSSEFYNDEYATYNISFYIPDGKILAAYDKNGKLIRTIEKYKDIKLPIAVREAIAERFPNWIAVGDVYRVNFHYMNEITDKFYKVRLENGNKKMKVKITEKGDFM</sequence>
<dbReference type="SUPFAM" id="SSF160574">
    <property type="entry name" value="BT0923-like"/>
    <property type="match status" value="1"/>
</dbReference>
<organism evidence="2 3">
    <name type="scientific">Winogradskyella alexanderae</name>
    <dbReference type="NCBI Taxonomy" id="2877123"/>
    <lineage>
        <taxon>Bacteria</taxon>
        <taxon>Pseudomonadati</taxon>
        <taxon>Bacteroidota</taxon>
        <taxon>Flavobacteriia</taxon>
        <taxon>Flavobacteriales</taxon>
        <taxon>Flavobacteriaceae</taxon>
        <taxon>Winogradskyella</taxon>
    </lineage>
</organism>
<evidence type="ECO:0000313" key="2">
    <source>
        <dbReference type="EMBL" id="MCA0133192.1"/>
    </source>
</evidence>
<keyword evidence="2" id="KW-0808">Transferase</keyword>
<evidence type="ECO:0000256" key="1">
    <source>
        <dbReference type="SAM" id="SignalP"/>
    </source>
</evidence>
<evidence type="ECO:0000313" key="3">
    <source>
        <dbReference type="Proteomes" id="UP001198901"/>
    </source>
</evidence>
<protein>
    <submittedName>
        <fullName evidence="2">Nicotinate-nucleotide adenylyltransferase</fullName>
    </submittedName>
</protein>
<gene>
    <name evidence="2" type="ORF">LBU54_11405</name>
</gene>
<dbReference type="GO" id="GO:0016779">
    <property type="term" value="F:nucleotidyltransferase activity"/>
    <property type="evidence" value="ECO:0007669"/>
    <property type="project" value="UniProtKB-KW"/>
</dbReference>
<feature type="chain" id="PRO_5045837206" evidence="1">
    <location>
        <begin position="20"/>
        <end position="166"/>
    </location>
</feature>
<dbReference type="Gene3D" id="3.10.450.360">
    <property type="match status" value="1"/>
</dbReference>
<dbReference type="EMBL" id="JAIUJR010000007">
    <property type="protein sequence ID" value="MCA0133192.1"/>
    <property type="molecule type" value="Genomic_DNA"/>
</dbReference>
<dbReference type="RefSeq" id="WP_224529616.1">
    <property type="nucleotide sequence ID" value="NZ_JAIUJR010000007.1"/>
</dbReference>